<accession>A0A1D6DWM3</accession>
<proteinExistence type="predicted"/>
<dbReference type="AlphaFoldDB" id="A0A1D6DWM3"/>
<sequence>MTLSGSAKPNLLQWYYSTLDNSPLQKDSRQATKIPRKIDSKHGKNGLIHPSIHSKMPAEFGWLCILVLTGTNLNSGLLNVITFTANFAVRNGQKPRDIQAIVPSRATAAARTFSTILLEFPSSDSLLPHVWEVQNKRLSGMLSIRDTGGSSVCLCPWGRRAGLRILCGRRIWTVEIVGRQNQAEAAYPLEP</sequence>
<name>A0A1D6DWM3_MAIZE</name>
<gene>
    <name evidence="1" type="ORF">ZEAMMB73_Zm00001d002109</name>
</gene>
<dbReference type="EMBL" id="CM007648">
    <property type="protein sequence ID" value="ONM13076.1"/>
    <property type="molecule type" value="Genomic_DNA"/>
</dbReference>
<organism evidence="1">
    <name type="scientific">Zea mays</name>
    <name type="common">Maize</name>
    <dbReference type="NCBI Taxonomy" id="4577"/>
    <lineage>
        <taxon>Eukaryota</taxon>
        <taxon>Viridiplantae</taxon>
        <taxon>Streptophyta</taxon>
        <taxon>Embryophyta</taxon>
        <taxon>Tracheophyta</taxon>
        <taxon>Spermatophyta</taxon>
        <taxon>Magnoliopsida</taxon>
        <taxon>Liliopsida</taxon>
        <taxon>Poales</taxon>
        <taxon>Poaceae</taxon>
        <taxon>PACMAD clade</taxon>
        <taxon>Panicoideae</taxon>
        <taxon>Andropogonodae</taxon>
        <taxon>Andropogoneae</taxon>
        <taxon>Tripsacinae</taxon>
        <taxon>Zea</taxon>
    </lineage>
</organism>
<reference evidence="1" key="1">
    <citation type="submission" date="2015-12" db="EMBL/GenBank/DDBJ databases">
        <title>Update maize B73 reference genome by single molecule sequencing technologies.</title>
        <authorList>
            <consortium name="Maize Genome Sequencing Project"/>
            <person name="Ware D."/>
        </authorList>
    </citation>
    <scope>NUCLEOTIDE SEQUENCE [LARGE SCALE GENOMIC DNA]</scope>
    <source>
        <tissue evidence="1">Seedling</tissue>
    </source>
</reference>
<protein>
    <submittedName>
        <fullName evidence="1">Uncharacterized protein</fullName>
    </submittedName>
</protein>
<dbReference type="InParanoid" id="A0A1D6DWM3"/>
<evidence type="ECO:0000313" key="1">
    <source>
        <dbReference type="EMBL" id="ONM13076.1"/>
    </source>
</evidence>
<dbReference type="PaxDb" id="4577-GRMZM5G806157_P01"/>